<accession>A0ABY6ADT7</accession>
<evidence type="ECO:0000256" key="3">
    <source>
        <dbReference type="ARBA" id="ARBA00004496"/>
    </source>
</evidence>
<evidence type="ECO:0000256" key="4">
    <source>
        <dbReference type="ARBA" id="ARBA00005225"/>
    </source>
</evidence>
<evidence type="ECO:0000256" key="15">
    <source>
        <dbReference type="ARBA" id="ARBA00040883"/>
    </source>
</evidence>
<dbReference type="EC" id="2.7.1.33" evidence="6 16"/>
<evidence type="ECO:0000256" key="13">
    <source>
        <dbReference type="ARBA" id="ARBA00022993"/>
    </source>
</evidence>
<keyword evidence="12 16" id="KW-0630">Potassium</keyword>
<name>A0ABY6ADT7_9GAMM</name>
<comment type="pathway">
    <text evidence="4 16">Cofactor biosynthesis; coenzyme A biosynthesis; CoA from (R)-pantothenate: step 1/5.</text>
</comment>
<dbReference type="EMBL" id="CP054475">
    <property type="protein sequence ID" value="UXD88875.1"/>
    <property type="molecule type" value="Genomic_DNA"/>
</dbReference>
<dbReference type="NCBIfam" id="TIGR00671">
    <property type="entry name" value="baf"/>
    <property type="match status" value="1"/>
</dbReference>
<protein>
    <recommendedName>
        <fullName evidence="15 16">Type III pantothenate kinase</fullName>
        <ecNumber evidence="6 16">2.7.1.33</ecNumber>
    </recommendedName>
    <alternativeName>
        <fullName evidence="16">PanK-III</fullName>
    </alternativeName>
    <alternativeName>
        <fullName evidence="16">Pantothenic acid kinase</fullName>
    </alternativeName>
</protein>
<keyword evidence="13 16" id="KW-0173">Coenzyme A biosynthesis</keyword>
<gene>
    <name evidence="16" type="primary">coaX</name>
    <name evidence="17" type="ORF">HUF19_16150</name>
</gene>
<organism evidence="17 18">
    <name type="scientific">Thalassolituus hydrocarboniclasticus</name>
    <dbReference type="NCBI Taxonomy" id="2742796"/>
    <lineage>
        <taxon>Bacteria</taxon>
        <taxon>Pseudomonadati</taxon>
        <taxon>Pseudomonadota</taxon>
        <taxon>Gammaproteobacteria</taxon>
        <taxon>Oceanospirillales</taxon>
        <taxon>Oceanospirillaceae</taxon>
        <taxon>Thalassolituus</taxon>
    </lineage>
</organism>
<comment type="subcellular location">
    <subcellularLocation>
        <location evidence="3 16">Cytoplasm</location>
    </subcellularLocation>
</comment>
<evidence type="ECO:0000256" key="11">
    <source>
        <dbReference type="ARBA" id="ARBA00022840"/>
    </source>
</evidence>
<comment type="catalytic activity">
    <reaction evidence="1 16">
        <text>(R)-pantothenate + ATP = (R)-4'-phosphopantothenate + ADP + H(+)</text>
        <dbReference type="Rhea" id="RHEA:16373"/>
        <dbReference type="ChEBI" id="CHEBI:10986"/>
        <dbReference type="ChEBI" id="CHEBI:15378"/>
        <dbReference type="ChEBI" id="CHEBI:29032"/>
        <dbReference type="ChEBI" id="CHEBI:30616"/>
        <dbReference type="ChEBI" id="CHEBI:456216"/>
        <dbReference type="EC" id="2.7.1.33"/>
    </reaction>
</comment>
<evidence type="ECO:0000256" key="9">
    <source>
        <dbReference type="ARBA" id="ARBA00022741"/>
    </source>
</evidence>
<evidence type="ECO:0000256" key="7">
    <source>
        <dbReference type="ARBA" id="ARBA00022490"/>
    </source>
</evidence>
<evidence type="ECO:0000313" key="17">
    <source>
        <dbReference type="EMBL" id="UXD88875.1"/>
    </source>
</evidence>
<keyword evidence="18" id="KW-1185">Reference proteome</keyword>
<evidence type="ECO:0000256" key="5">
    <source>
        <dbReference type="ARBA" id="ARBA00011738"/>
    </source>
</evidence>
<keyword evidence="10 16" id="KW-0418">Kinase</keyword>
<evidence type="ECO:0000256" key="12">
    <source>
        <dbReference type="ARBA" id="ARBA00022958"/>
    </source>
</evidence>
<comment type="cofactor">
    <cofactor evidence="2">
        <name>K(+)</name>
        <dbReference type="ChEBI" id="CHEBI:29103"/>
    </cofactor>
</comment>
<evidence type="ECO:0000256" key="2">
    <source>
        <dbReference type="ARBA" id="ARBA00001958"/>
    </source>
</evidence>
<evidence type="ECO:0000256" key="14">
    <source>
        <dbReference type="ARBA" id="ARBA00038036"/>
    </source>
</evidence>
<dbReference type="HAMAP" id="MF_01274">
    <property type="entry name" value="Pantothen_kinase_3"/>
    <property type="match status" value="1"/>
</dbReference>
<comment type="function">
    <text evidence="16">Catalyzes the phosphorylation of pantothenate (Pan), the first step in CoA biosynthesis.</text>
</comment>
<evidence type="ECO:0000313" key="18">
    <source>
        <dbReference type="Proteomes" id="UP001065322"/>
    </source>
</evidence>
<dbReference type="GO" id="GO:0016301">
    <property type="term" value="F:kinase activity"/>
    <property type="evidence" value="ECO:0007669"/>
    <property type="project" value="UniProtKB-KW"/>
</dbReference>
<feature type="active site" description="Proton acceptor" evidence="16">
    <location>
        <position position="102"/>
    </location>
</feature>
<feature type="binding site" evidence="16">
    <location>
        <position position="122"/>
    </location>
    <ligand>
        <name>K(+)</name>
        <dbReference type="ChEBI" id="CHEBI:29103"/>
    </ligand>
</feature>
<dbReference type="CDD" id="cd24015">
    <property type="entry name" value="ASKHA_NBD_PanK-III"/>
    <property type="match status" value="1"/>
</dbReference>
<feature type="binding site" evidence="16">
    <location>
        <begin position="7"/>
        <end position="14"/>
    </location>
    <ligand>
        <name>ATP</name>
        <dbReference type="ChEBI" id="CHEBI:30616"/>
    </ligand>
</feature>
<dbReference type="InterPro" id="IPR004619">
    <property type="entry name" value="Type_III_PanK"/>
</dbReference>
<comment type="similarity">
    <text evidence="14 16">Belongs to the type III pantothenate kinase family.</text>
</comment>
<keyword evidence="7 16" id="KW-0963">Cytoplasm</keyword>
<keyword evidence="16" id="KW-0479">Metal-binding</keyword>
<evidence type="ECO:0000256" key="6">
    <source>
        <dbReference type="ARBA" id="ARBA00012102"/>
    </source>
</evidence>
<dbReference type="Gene3D" id="3.30.420.40">
    <property type="match status" value="2"/>
</dbReference>
<comment type="cofactor">
    <cofactor evidence="16">
        <name>NH4(+)</name>
        <dbReference type="ChEBI" id="CHEBI:28938"/>
    </cofactor>
    <cofactor evidence="16">
        <name>K(+)</name>
        <dbReference type="ChEBI" id="CHEBI:29103"/>
    </cofactor>
    <text evidence="16">A monovalent cation. Ammonium or potassium.</text>
</comment>
<evidence type="ECO:0000256" key="8">
    <source>
        <dbReference type="ARBA" id="ARBA00022679"/>
    </source>
</evidence>
<dbReference type="SUPFAM" id="SSF53067">
    <property type="entry name" value="Actin-like ATPase domain"/>
    <property type="match status" value="2"/>
</dbReference>
<evidence type="ECO:0000256" key="16">
    <source>
        <dbReference type="HAMAP-Rule" id="MF_01274"/>
    </source>
</evidence>
<proteinExistence type="inferred from homology"/>
<comment type="subunit">
    <text evidence="5 16">Homodimer.</text>
</comment>
<dbReference type="Proteomes" id="UP001065322">
    <property type="component" value="Chromosome"/>
</dbReference>
<reference evidence="18" key="1">
    <citation type="submission" date="2020-06" db="EMBL/GenBank/DDBJ databases">
        <title>Thalassolituus marinus alknpb1M-1, a hydrocarbon-degrading bacterium isolated from the deep-sea overlying water using an in-situ strategy from the South China Sea basin.</title>
        <authorList>
            <person name="Dong C."/>
            <person name="Chen Y."/>
            <person name="Shao Z."/>
        </authorList>
    </citation>
    <scope>NUCLEOTIDE SEQUENCE [LARGE SCALE GENOMIC DNA]</scope>
    <source>
        <strain evidence="18">alknpb1M-1</strain>
    </source>
</reference>
<dbReference type="Pfam" id="PF03309">
    <property type="entry name" value="Pan_kinase"/>
    <property type="match status" value="1"/>
</dbReference>
<sequence>MSVLLIDAGNSRVKWQLRQAGIIEAQGGVAHTDLAQMSDAEAGRIFPAHCDRVVVASVRDNDSLHQSLNAHYGARLRWLAQPVSDHPAFIHCYAEPGRLGVDRWLAMLGARCHYSAPLIVADAGTALTVDLMSADNHHEGGFIVPGLQLAQQALFNSTQRVRPYNDERASQQLLPGQDTVGCVSSGVYRQQAALVRSVQQDYPQHVLVVTGGDGLWLATQLGCEYRPDLVFDGMDSLCAGSFLP</sequence>
<dbReference type="PANTHER" id="PTHR34265">
    <property type="entry name" value="TYPE III PANTOTHENATE KINASE"/>
    <property type="match status" value="1"/>
</dbReference>
<feature type="binding site" evidence="16">
    <location>
        <position position="125"/>
    </location>
    <ligand>
        <name>ATP</name>
        <dbReference type="ChEBI" id="CHEBI:30616"/>
    </ligand>
</feature>
<dbReference type="RefSeq" id="WP_260997566.1">
    <property type="nucleotide sequence ID" value="NZ_CP054475.1"/>
</dbReference>
<keyword evidence="8 16" id="KW-0808">Transferase</keyword>
<evidence type="ECO:0000256" key="1">
    <source>
        <dbReference type="ARBA" id="ARBA00001206"/>
    </source>
</evidence>
<feature type="binding site" evidence="16">
    <location>
        <position position="179"/>
    </location>
    <ligand>
        <name>substrate</name>
    </ligand>
</feature>
<evidence type="ECO:0000256" key="10">
    <source>
        <dbReference type="ARBA" id="ARBA00022777"/>
    </source>
</evidence>
<feature type="binding site" evidence="16">
    <location>
        <position position="93"/>
    </location>
    <ligand>
        <name>substrate</name>
    </ligand>
</feature>
<dbReference type="PANTHER" id="PTHR34265:SF1">
    <property type="entry name" value="TYPE III PANTOTHENATE KINASE"/>
    <property type="match status" value="1"/>
</dbReference>
<dbReference type="InterPro" id="IPR043129">
    <property type="entry name" value="ATPase_NBD"/>
</dbReference>
<keyword evidence="9 16" id="KW-0547">Nucleotide-binding</keyword>
<feature type="binding site" evidence="16">
    <location>
        <begin position="100"/>
        <end position="103"/>
    </location>
    <ligand>
        <name>substrate</name>
    </ligand>
</feature>
<keyword evidence="11 16" id="KW-0067">ATP-binding</keyword>